<evidence type="ECO:0000256" key="6">
    <source>
        <dbReference type="ARBA" id="ARBA00023014"/>
    </source>
</evidence>
<dbReference type="PANTHER" id="PTHR37424:SF1">
    <property type="entry name" value="BACTERIOFERRITIN-ASSOCIATED FERREDOXIN"/>
    <property type="match status" value="1"/>
</dbReference>
<reference evidence="10 11" key="1">
    <citation type="submission" date="2019-09" db="EMBL/GenBank/DDBJ databases">
        <title>NBRP : Genome information of microbial organism related human and environment.</title>
        <authorList>
            <person name="Hattori M."/>
            <person name="Oshima K."/>
            <person name="Inaba H."/>
            <person name="Suda W."/>
            <person name="Sakamoto M."/>
            <person name="Iino T."/>
            <person name="Kitahara M."/>
            <person name="Oshida Y."/>
            <person name="Iida T."/>
            <person name="Kudo T."/>
            <person name="Itoh T."/>
            <person name="Ohkuma M."/>
        </authorList>
    </citation>
    <scope>NUCLEOTIDE SEQUENCE [LARGE SCALE GENOMIC DNA]</scope>
    <source>
        <strain evidence="10 11">Q-1</strain>
    </source>
</reference>
<dbReference type="GO" id="GO:0046872">
    <property type="term" value="F:metal ion binding"/>
    <property type="evidence" value="ECO:0007669"/>
    <property type="project" value="UniProtKB-KW"/>
</dbReference>
<protein>
    <recommendedName>
        <fullName evidence="7">Bacterioferritin-associated ferredoxin</fullName>
    </recommendedName>
</protein>
<dbReference type="RefSeq" id="WP_150007230.1">
    <property type="nucleotide sequence ID" value="NZ_BKCN01000013.1"/>
</dbReference>
<gene>
    <name evidence="10" type="ORF">JCM17846_24250</name>
</gene>
<evidence type="ECO:0000256" key="4">
    <source>
        <dbReference type="ARBA" id="ARBA00022982"/>
    </source>
</evidence>
<organism evidence="10 11">
    <name type="scientific">Iodidimonas nitroreducens</name>
    <dbReference type="NCBI Taxonomy" id="1236968"/>
    <lineage>
        <taxon>Bacteria</taxon>
        <taxon>Pseudomonadati</taxon>
        <taxon>Pseudomonadota</taxon>
        <taxon>Alphaproteobacteria</taxon>
        <taxon>Iodidimonadales</taxon>
        <taxon>Iodidimonadaceae</taxon>
        <taxon>Iodidimonas</taxon>
    </lineage>
</organism>
<dbReference type="Gene3D" id="1.10.10.1100">
    <property type="entry name" value="BFD-like [2Fe-2S]-binding domain"/>
    <property type="match status" value="1"/>
</dbReference>
<sequence length="82" mass="8880">MYVCICNGLTEKRVLAAARETGERRSVGALYKKMGCKPQCGMCLTHAKTIIKQDDYAAKIRDKAEDCVEAAMGFGHGAPVSL</sequence>
<evidence type="ECO:0000256" key="1">
    <source>
        <dbReference type="ARBA" id="ARBA00022448"/>
    </source>
</evidence>
<dbReference type="Proteomes" id="UP000324996">
    <property type="component" value="Unassembled WGS sequence"/>
</dbReference>
<dbReference type="Pfam" id="PF04324">
    <property type="entry name" value="Fer2_BFD"/>
    <property type="match status" value="1"/>
</dbReference>
<dbReference type="PANTHER" id="PTHR37424">
    <property type="entry name" value="BACTERIOFERRITIN-ASSOCIATED FERREDOXIN"/>
    <property type="match status" value="1"/>
</dbReference>
<evidence type="ECO:0000256" key="8">
    <source>
        <dbReference type="ARBA" id="ARBA00046332"/>
    </source>
</evidence>
<keyword evidence="5" id="KW-0408">Iron</keyword>
<dbReference type="InterPro" id="IPR041854">
    <property type="entry name" value="BFD-like_2Fe2S-bd_dom_sf"/>
</dbReference>
<keyword evidence="6" id="KW-0411">Iron-sulfur</keyword>
<evidence type="ECO:0000256" key="5">
    <source>
        <dbReference type="ARBA" id="ARBA00023004"/>
    </source>
</evidence>
<evidence type="ECO:0000313" key="11">
    <source>
        <dbReference type="Proteomes" id="UP000324996"/>
    </source>
</evidence>
<keyword evidence="1" id="KW-0813">Transport</keyword>
<keyword evidence="3" id="KW-0479">Metal-binding</keyword>
<evidence type="ECO:0000259" key="9">
    <source>
        <dbReference type="Pfam" id="PF04324"/>
    </source>
</evidence>
<evidence type="ECO:0000313" key="10">
    <source>
        <dbReference type="EMBL" id="GER04743.1"/>
    </source>
</evidence>
<keyword evidence="2" id="KW-0001">2Fe-2S</keyword>
<evidence type="ECO:0000256" key="3">
    <source>
        <dbReference type="ARBA" id="ARBA00022723"/>
    </source>
</evidence>
<dbReference type="GO" id="GO:0051537">
    <property type="term" value="F:2 iron, 2 sulfur cluster binding"/>
    <property type="evidence" value="ECO:0007669"/>
    <property type="project" value="UniProtKB-KW"/>
</dbReference>
<accession>A0A5A7N8S3</accession>
<dbReference type="InterPro" id="IPR052371">
    <property type="entry name" value="BFD-associated_ferredoxin"/>
</dbReference>
<dbReference type="AlphaFoldDB" id="A0A5A7N8S3"/>
<dbReference type="EMBL" id="BKCN01000013">
    <property type="protein sequence ID" value="GER04743.1"/>
    <property type="molecule type" value="Genomic_DNA"/>
</dbReference>
<proteinExistence type="inferred from homology"/>
<keyword evidence="11" id="KW-1185">Reference proteome</keyword>
<evidence type="ECO:0000256" key="7">
    <source>
        <dbReference type="ARBA" id="ARBA00039386"/>
    </source>
</evidence>
<comment type="similarity">
    <text evidence="8">Belongs to the Bfd family.</text>
</comment>
<evidence type="ECO:0000256" key="2">
    <source>
        <dbReference type="ARBA" id="ARBA00022714"/>
    </source>
</evidence>
<comment type="caution">
    <text evidence="10">The sequence shown here is derived from an EMBL/GenBank/DDBJ whole genome shotgun (WGS) entry which is preliminary data.</text>
</comment>
<feature type="domain" description="BFD-like [2Fe-2S]-binding" evidence="9">
    <location>
        <begin position="2"/>
        <end position="52"/>
    </location>
</feature>
<name>A0A5A7N8S3_9PROT</name>
<dbReference type="InterPro" id="IPR007419">
    <property type="entry name" value="BFD-like_2Fe2S-bd_dom"/>
</dbReference>
<keyword evidence="4" id="KW-0249">Electron transport</keyword>